<reference evidence="3 4" key="1">
    <citation type="submission" date="2007-06" db="EMBL/GenBank/DDBJ databases">
        <title>The Genome Sequence of Coccidioides posadasii RMSCC_3488.</title>
        <authorList>
            <consortium name="Coccidioides Genome Resources Consortium"/>
            <consortium name="The Broad Institute Genome Sequencing Platform"/>
            <person name="Henn M.R."/>
            <person name="Sykes S."/>
            <person name="Young S."/>
            <person name="Jaffe D."/>
            <person name="Berlin A."/>
            <person name="Alvarez P."/>
            <person name="Butler J."/>
            <person name="Gnerre S."/>
            <person name="Grabherr M."/>
            <person name="Mauceli E."/>
            <person name="Brockman W."/>
            <person name="Kodira C."/>
            <person name="Alvarado L."/>
            <person name="Zeng Q."/>
            <person name="Crawford M."/>
            <person name="Antoine C."/>
            <person name="Devon K."/>
            <person name="Galgiani J."/>
            <person name="Orsborn K."/>
            <person name="Lewis M.L."/>
            <person name="Nusbaum C."/>
            <person name="Galagan J."/>
            <person name="Birren B."/>
        </authorList>
    </citation>
    <scope>NUCLEOTIDE SEQUENCE [LARGE SCALE GENOMIC DNA]</scope>
    <source>
        <strain evidence="3 4">RMSCC 3488</strain>
    </source>
</reference>
<reference evidence="4" key="3">
    <citation type="journal article" date="2010" name="Genome Res.">
        <title>Population genomic sequencing of Coccidioides fungi reveals recent hybridization and transposon control.</title>
        <authorList>
            <person name="Neafsey D.E."/>
            <person name="Barker B.M."/>
            <person name="Sharpton T.J."/>
            <person name="Stajich J.E."/>
            <person name="Park D.J."/>
            <person name="Whiston E."/>
            <person name="Hung C.-Y."/>
            <person name="McMahan C."/>
            <person name="White J."/>
            <person name="Sykes S."/>
            <person name="Heiman D."/>
            <person name="Young S."/>
            <person name="Zeng Q."/>
            <person name="Abouelleil A."/>
            <person name="Aftuck L."/>
            <person name="Bessette D."/>
            <person name="Brown A."/>
            <person name="FitzGerald M."/>
            <person name="Lui A."/>
            <person name="Macdonald J.P."/>
            <person name="Priest M."/>
            <person name="Orbach M.J."/>
            <person name="Galgiani J.N."/>
            <person name="Kirkland T.N."/>
            <person name="Cole G.T."/>
            <person name="Birren B.W."/>
            <person name="Henn M.R."/>
            <person name="Taylor J.W."/>
            <person name="Rounsley S.D."/>
        </authorList>
    </citation>
    <scope>NUCLEOTIDE SEQUENCE [LARGE SCALE GENOMIC DNA]</scope>
    <source>
        <strain evidence="4">RMSCC 3488</strain>
    </source>
</reference>
<dbReference type="Pfam" id="PF00248">
    <property type="entry name" value="Aldo_ket_red"/>
    <property type="match status" value="1"/>
</dbReference>
<gene>
    <name evidence="3" type="ORF">CPAG_07163</name>
</gene>
<evidence type="ECO:0000313" key="4">
    <source>
        <dbReference type="Proteomes" id="UP000054567"/>
    </source>
</evidence>
<dbReference type="CDD" id="cd19101">
    <property type="entry name" value="AKR_unchar"/>
    <property type="match status" value="1"/>
</dbReference>
<dbReference type="PANTHER" id="PTHR43147">
    <property type="entry name" value="PROTEIN TAS"/>
    <property type="match status" value="1"/>
</dbReference>
<dbReference type="InterPro" id="IPR036812">
    <property type="entry name" value="NAD(P)_OxRdtase_dom_sf"/>
</dbReference>
<keyword evidence="1" id="KW-0560">Oxidoreductase</keyword>
<dbReference type="InterPro" id="IPR023210">
    <property type="entry name" value="NADP_OxRdtase_dom"/>
</dbReference>
<organism evidence="3 4">
    <name type="scientific">Coccidioides posadasii RMSCC 3488</name>
    <dbReference type="NCBI Taxonomy" id="454284"/>
    <lineage>
        <taxon>Eukaryota</taxon>
        <taxon>Fungi</taxon>
        <taxon>Dikarya</taxon>
        <taxon>Ascomycota</taxon>
        <taxon>Pezizomycotina</taxon>
        <taxon>Eurotiomycetes</taxon>
        <taxon>Eurotiomycetidae</taxon>
        <taxon>Onygenales</taxon>
        <taxon>Onygenaceae</taxon>
        <taxon>Coccidioides</taxon>
    </lineage>
</organism>
<dbReference type="PANTHER" id="PTHR43147:SF2">
    <property type="entry name" value="NADP-DEPENDENT OXIDOREDUCTASE DOMAIN-CONTAINING PROTEIN"/>
    <property type="match status" value="1"/>
</dbReference>
<dbReference type="GO" id="GO:0016491">
    <property type="term" value="F:oxidoreductase activity"/>
    <property type="evidence" value="ECO:0007669"/>
    <property type="project" value="UniProtKB-KW"/>
</dbReference>
<dbReference type="SUPFAM" id="SSF51430">
    <property type="entry name" value="NAD(P)-linked oxidoreductase"/>
    <property type="match status" value="1"/>
</dbReference>
<dbReference type="Proteomes" id="UP000054567">
    <property type="component" value="Unassembled WGS sequence"/>
</dbReference>
<accession>A0A0J6FKJ8</accession>
<feature type="domain" description="NADP-dependent oxidoreductase" evidence="2">
    <location>
        <begin position="14"/>
        <end position="308"/>
    </location>
</feature>
<protein>
    <submittedName>
        <fullName evidence="3">Aldo/keto reductase</fullName>
    </submittedName>
</protein>
<evidence type="ECO:0000313" key="3">
    <source>
        <dbReference type="EMBL" id="KMM70853.1"/>
    </source>
</evidence>
<dbReference type="VEuPathDB" id="FungiDB:CPAG_07163"/>
<dbReference type="Gene3D" id="3.20.20.100">
    <property type="entry name" value="NADP-dependent oxidoreductase domain"/>
    <property type="match status" value="1"/>
</dbReference>
<dbReference type="AlphaFoldDB" id="A0A0J6FKJ8"/>
<evidence type="ECO:0000259" key="2">
    <source>
        <dbReference type="Pfam" id="PF00248"/>
    </source>
</evidence>
<reference evidence="4" key="2">
    <citation type="journal article" date="2009" name="Genome Res.">
        <title>Comparative genomic analyses of the human fungal pathogens Coccidioides and their relatives.</title>
        <authorList>
            <person name="Sharpton T.J."/>
            <person name="Stajich J.E."/>
            <person name="Rounsley S.D."/>
            <person name="Gardner M.J."/>
            <person name="Wortman J.R."/>
            <person name="Jordar V.S."/>
            <person name="Maiti R."/>
            <person name="Kodira C.D."/>
            <person name="Neafsey D.E."/>
            <person name="Zeng Q."/>
            <person name="Hung C.-Y."/>
            <person name="McMahan C."/>
            <person name="Muszewska A."/>
            <person name="Grynberg M."/>
            <person name="Mandel M.A."/>
            <person name="Kellner E.M."/>
            <person name="Barker B.M."/>
            <person name="Galgiani J.N."/>
            <person name="Orbach M.J."/>
            <person name="Kirkland T.N."/>
            <person name="Cole G.T."/>
            <person name="Henn M.R."/>
            <person name="Birren B.W."/>
            <person name="Taylor J.W."/>
        </authorList>
    </citation>
    <scope>NUCLEOTIDE SEQUENCE [LARGE SCALE GENOMIC DNA]</scope>
    <source>
        <strain evidence="4">RMSCC 3488</strain>
    </source>
</reference>
<name>A0A0J6FKJ8_COCPO</name>
<sequence>METFRIGDHTVPRLFMGLWQLSSPAWGSAPRSKIMAEFQKYVDAGFTAYDMADHYGDAEILFGRFRYSYTGPKTIFCSTKYCVFQPTPQTEAVVHEAISRRLKNIKSDKVDLLQYHWQDYGDPQYIPALQIMEADSRVSNLGLCNFDTKRMKEVIDAGIKFATNQVQFSLIDTRPRYEMEAVCIQHDIKLLTYGTLCGGFLSEKWLGKPAPEAFSEGMTPSLRKYLEMITIWGGWSLFQTLLTTLSTIAAKHSVSISAVAARWVLDFPYVGAVLVGARMGVSEHIDENLAIYGLSLDDEDRDKIEDILKMSKRDQVFADMGDCGSEYRSA</sequence>
<dbReference type="EMBL" id="DS268112">
    <property type="protein sequence ID" value="KMM70853.1"/>
    <property type="molecule type" value="Genomic_DNA"/>
</dbReference>
<proteinExistence type="predicted"/>
<evidence type="ECO:0000256" key="1">
    <source>
        <dbReference type="ARBA" id="ARBA00023002"/>
    </source>
</evidence>
<dbReference type="OrthoDB" id="686384at2759"/>